<organism evidence="2 3">
    <name type="scientific">Streptomyces fodineus</name>
    <dbReference type="NCBI Taxonomy" id="1904616"/>
    <lineage>
        <taxon>Bacteria</taxon>
        <taxon>Bacillati</taxon>
        <taxon>Actinomycetota</taxon>
        <taxon>Actinomycetes</taxon>
        <taxon>Kitasatosporales</taxon>
        <taxon>Streptomycetaceae</taxon>
        <taxon>Streptomyces</taxon>
    </lineage>
</organism>
<feature type="chain" id="PRO_5009102511" description="PknH-like extracellular domain-containing protein" evidence="1">
    <location>
        <begin position="34"/>
        <end position="312"/>
    </location>
</feature>
<keyword evidence="1" id="KW-0732">Signal</keyword>
<dbReference type="PROSITE" id="PS51257">
    <property type="entry name" value="PROKAR_LIPOPROTEIN"/>
    <property type="match status" value="1"/>
</dbReference>
<dbReference type="KEGG" id="spun:BFF78_01530"/>
<dbReference type="Proteomes" id="UP000094960">
    <property type="component" value="Chromosome"/>
</dbReference>
<accession>A0A1D7Y2X3</accession>
<sequence>MHSAAKRSRAGSASAASGLLVAGLLLAGCTAGASSPAPVAGTPTPTGPHQLSALPITHYQPTAAQEAVLTRAAAVLVRACMKRSGLNYTVPTVTTAGVGDDPSGDLPDNDPAFAAVHGYRDRSQAAAQVAHERRAKPATPLNPKIATALVGTSAPGHHASTGGCLGQARRTIAGAAAKDPDAFFGNPQLVTDIRMNSYFKALSDGRVKDAFSAWSTCMKAKGFHYASPVTAVDDRRWSALRPPTTLEIRTATADVACKYRHNVDGVFHAVQAAYETAAIRANLGALQAIRTGFVNALATAARINADAPERPS</sequence>
<dbReference type="EMBL" id="CP017248">
    <property type="protein sequence ID" value="AOR29934.1"/>
    <property type="molecule type" value="Genomic_DNA"/>
</dbReference>
<feature type="signal peptide" evidence="1">
    <location>
        <begin position="1"/>
        <end position="33"/>
    </location>
</feature>
<gene>
    <name evidence="2" type="ORF">BFF78_01530</name>
</gene>
<evidence type="ECO:0000313" key="2">
    <source>
        <dbReference type="EMBL" id="AOR29934.1"/>
    </source>
</evidence>
<evidence type="ECO:0000313" key="3">
    <source>
        <dbReference type="Proteomes" id="UP000094960"/>
    </source>
</evidence>
<evidence type="ECO:0008006" key="4">
    <source>
        <dbReference type="Google" id="ProtNLM"/>
    </source>
</evidence>
<proteinExistence type="predicted"/>
<reference evidence="3" key="1">
    <citation type="submission" date="2016-09" db="EMBL/GenBank/DDBJ databases">
        <title>Streptomyces puniciscabiei strain:TW1S1 Genome sequencing and assembly.</title>
        <authorList>
            <person name="Kim M.-K."/>
            <person name="Kim S.B."/>
        </authorList>
    </citation>
    <scope>NUCLEOTIDE SEQUENCE [LARGE SCALE GENOMIC DNA]</scope>
    <source>
        <strain evidence="3">TW1S1</strain>
    </source>
</reference>
<dbReference type="AlphaFoldDB" id="A0A1D7Y2X3"/>
<protein>
    <recommendedName>
        <fullName evidence="4">PknH-like extracellular domain-containing protein</fullName>
    </recommendedName>
</protein>
<dbReference type="RefSeq" id="WP_069776588.1">
    <property type="nucleotide sequence ID" value="NZ_CP017248.1"/>
</dbReference>
<evidence type="ECO:0000256" key="1">
    <source>
        <dbReference type="SAM" id="SignalP"/>
    </source>
</evidence>
<keyword evidence="3" id="KW-1185">Reference proteome</keyword>
<name>A0A1D7Y2X3_9ACTN</name>